<dbReference type="AlphaFoldDB" id="A0A2U0SAK9"/>
<accession>A0A2U0SAK9</accession>
<protein>
    <recommendedName>
        <fullName evidence="1">Prolyl 4-hydroxylase alpha subunit Fe(2+) 2OG dioxygenase domain-containing protein</fullName>
    </recommendedName>
</protein>
<dbReference type="InterPro" id="IPR044862">
    <property type="entry name" value="Pro_4_hyd_alph_FE2OG_OXY"/>
</dbReference>
<sequence>MTPVADQMLAEFPAVSDTSKLVNEFGVHNAKSAVSDVRGIGGIYLDVDTYIQGEEFISLMQRITGIDDLQYDPWYYGAGTHENFHGAGLEAHYDFNIHPHTAYHRRLNAIIYLNKDWQPEWAGDISFHTDPWDLKNDQKKTVIPEFNRCVIFETTESSWHSVGRVSLPPEERHRSRKSFTIYLYTKSRPAEETAPEHGTVYVPPPLPSHIRAGHVLTEADMEEVNRNLEQRHDYLKQMYKREYRFSSVIEDLKRQIGDWKRASRLPLAGAATILSVREPIYPDGWMGERTSFQLRIDRPAATLVFRFWQLDAIDYSTAITGTVNGVRATVAAGPAFTEMEIPGPFAPGEMLDVVLEVDRTRRGSESDMRQISVQLSAVEFR</sequence>
<keyword evidence="3" id="KW-1185">Reference proteome</keyword>
<dbReference type="Pfam" id="PF13640">
    <property type="entry name" value="2OG-FeII_Oxy_3"/>
    <property type="match status" value="1"/>
</dbReference>
<proteinExistence type="predicted"/>
<reference evidence="2 3" key="1">
    <citation type="submission" date="2018-05" db="EMBL/GenBank/DDBJ databases">
        <title>Description of Sphingomonas pokkalii sp nov, isolated from the rhizosphere of saline tolerant pokkali rice and its draft genome analysis.</title>
        <authorList>
            <person name="Menon R."/>
            <person name="Kumari S."/>
            <person name="Rameshkumar N."/>
        </authorList>
    </citation>
    <scope>NUCLEOTIDE SEQUENCE [LARGE SCALE GENOMIC DNA]</scope>
    <source>
        <strain evidence="2 3">L3B27</strain>
    </source>
</reference>
<evidence type="ECO:0000313" key="2">
    <source>
        <dbReference type="EMBL" id="PVX28413.1"/>
    </source>
</evidence>
<organism evidence="2 3">
    <name type="scientific">Sphingomonas pokkalii</name>
    <dbReference type="NCBI Taxonomy" id="2175090"/>
    <lineage>
        <taxon>Bacteria</taxon>
        <taxon>Pseudomonadati</taxon>
        <taxon>Pseudomonadota</taxon>
        <taxon>Alphaproteobacteria</taxon>
        <taxon>Sphingomonadales</taxon>
        <taxon>Sphingomonadaceae</taxon>
        <taxon>Sphingomonas</taxon>
    </lineage>
</organism>
<feature type="domain" description="Prolyl 4-hydroxylase alpha subunit Fe(2+) 2OG dioxygenase" evidence="1">
    <location>
        <begin position="85"/>
        <end position="183"/>
    </location>
</feature>
<evidence type="ECO:0000313" key="3">
    <source>
        <dbReference type="Proteomes" id="UP000245890"/>
    </source>
</evidence>
<dbReference type="Proteomes" id="UP000245890">
    <property type="component" value="Unassembled WGS sequence"/>
</dbReference>
<dbReference type="Gene3D" id="2.60.120.620">
    <property type="entry name" value="q2cbj1_9rhob like domain"/>
    <property type="match status" value="1"/>
</dbReference>
<evidence type="ECO:0000259" key="1">
    <source>
        <dbReference type="Pfam" id="PF13640"/>
    </source>
</evidence>
<name>A0A2U0SAK9_9SPHN</name>
<comment type="caution">
    <text evidence="2">The sequence shown here is derived from an EMBL/GenBank/DDBJ whole genome shotgun (WGS) entry which is preliminary data.</text>
</comment>
<gene>
    <name evidence="2" type="ORF">DD559_02880</name>
</gene>
<dbReference type="EMBL" id="QENQ01000001">
    <property type="protein sequence ID" value="PVX28413.1"/>
    <property type="molecule type" value="Genomic_DNA"/>
</dbReference>